<keyword evidence="3" id="KW-1185">Reference proteome</keyword>
<gene>
    <name evidence="2" type="ORF">FYJ65_05645</name>
</gene>
<dbReference type="Proteomes" id="UP000469424">
    <property type="component" value="Unassembled WGS sequence"/>
</dbReference>
<protein>
    <recommendedName>
        <fullName evidence="1">DUF6883 domain-containing protein</fullName>
    </recommendedName>
</protein>
<dbReference type="Pfam" id="PF21814">
    <property type="entry name" value="DUF6883"/>
    <property type="match status" value="1"/>
</dbReference>
<reference evidence="2 3" key="1">
    <citation type="submission" date="2019-08" db="EMBL/GenBank/DDBJ databases">
        <title>In-depth cultivation of the pig gut microbiome towards novel bacterial diversity and tailored functional studies.</title>
        <authorList>
            <person name="Wylensek D."/>
            <person name="Hitch T.C.A."/>
            <person name="Clavel T."/>
        </authorList>
    </citation>
    <scope>NUCLEOTIDE SEQUENCE [LARGE SCALE GENOMIC DNA]</scope>
    <source>
        <strain evidence="2 3">WCA-MUC-591-APC-4B</strain>
    </source>
</reference>
<evidence type="ECO:0000313" key="3">
    <source>
        <dbReference type="Proteomes" id="UP000469424"/>
    </source>
</evidence>
<dbReference type="AlphaFoldDB" id="A0A6N7X5L3"/>
<dbReference type="InterPro" id="IPR049250">
    <property type="entry name" value="DUF6883"/>
</dbReference>
<dbReference type="RefSeq" id="WP_154554385.1">
    <property type="nucleotide sequence ID" value="NZ_VUNA01000009.1"/>
</dbReference>
<feature type="domain" description="DUF6883" evidence="1">
    <location>
        <begin position="32"/>
        <end position="133"/>
    </location>
</feature>
<proteinExistence type="predicted"/>
<sequence length="137" mass="15073">MGTGYHGEFGNSHGTKEQAKIPIKSLGDVRYSKKKTEGYLLNINHPKGGSKAKFMKDVLGYSSTDSKLFHKNIVKSIIGKIPDKTEVTPFGTKHTYKTKLIGKAGESVSANVVVVIQKDNNRSTYKIVTVYPDKKGK</sequence>
<evidence type="ECO:0000313" key="2">
    <source>
        <dbReference type="EMBL" id="MST70822.1"/>
    </source>
</evidence>
<evidence type="ECO:0000259" key="1">
    <source>
        <dbReference type="Pfam" id="PF21814"/>
    </source>
</evidence>
<name>A0A6N7X5L3_9FIRM</name>
<organism evidence="2 3">
    <name type="scientific">Mogibacterium kristiansenii</name>
    <dbReference type="NCBI Taxonomy" id="2606708"/>
    <lineage>
        <taxon>Bacteria</taxon>
        <taxon>Bacillati</taxon>
        <taxon>Bacillota</taxon>
        <taxon>Clostridia</taxon>
        <taxon>Peptostreptococcales</taxon>
        <taxon>Anaerovoracaceae</taxon>
        <taxon>Mogibacterium</taxon>
    </lineage>
</organism>
<dbReference type="EMBL" id="VUNA01000009">
    <property type="protein sequence ID" value="MST70822.1"/>
    <property type="molecule type" value="Genomic_DNA"/>
</dbReference>
<accession>A0A6N7X5L3</accession>
<comment type="caution">
    <text evidence="2">The sequence shown here is derived from an EMBL/GenBank/DDBJ whole genome shotgun (WGS) entry which is preliminary data.</text>
</comment>